<dbReference type="InterPro" id="IPR036249">
    <property type="entry name" value="Thioredoxin-like_sf"/>
</dbReference>
<dbReference type="PROSITE" id="PS51352">
    <property type="entry name" value="THIOREDOXIN_2"/>
    <property type="match status" value="1"/>
</dbReference>
<dbReference type="InterPro" id="IPR000866">
    <property type="entry name" value="AhpC/TSA"/>
</dbReference>
<reference evidence="3 4" key="1">
    <citation type="submission" date="2017-09" db="EMBL/GenBank/DDBJ databases">
        <title>Complete genome sequence of Verrucomicrobial strain HZ-65, isolated from freshwater.</title>
        <authorList>
            <person name="Choi A."/>
        </authorList>
    </citation>
    <scope>NUCLEOTIDE SEQUENCE [LARGE SCALE GENOMIC DNA]</scope>
    <source>
        <strain evidence="3 4">HZ-65</strain>
    </source>
</reference>
<dbReference type="AlphaFoldDB" id="A0A290Q668"/>
<organism evidence="3 4">
    <name type="scientific">Nibricoccus aquaticus</name>
    <dbReference type="NCBI Taxonomy" id="2576891"/>
    <lineage>
        <taxon>Bacteria</taxon>
        <taxon>Pseudomonadati</taxon>
        <taxon>Verrucomicrobiota</taxon>
        <taxon>Opitutia</taxon>
        <taxon>Opitutales</taxon>
        <taxon>Opitutaceae</taxon>
        <taxon>Nibricoccus</taxon>
    </lineage>
</organism>
<evidence type="ECO:0000313" key="3">
    <source>
        <dbReference type="EMBL" id="ATC62680.1"/>
    </source>
</evidence>
<dbReference type="InterPro" id="IPR047262">
    <property type="entry name" value="PRX-like1"/>
</dbReference>
<dbReference type="SUPFAM" id="SSF52833">
    <property type="entry name" value="Thioredoxin-like"/>
    <property type="match status" value="1"/>
</dbReference>
<dbReference type="RefSeq" id="WP_096054315.1">
    <property type="nucleotide sequence ID" value="NZ_CP023344.1"/>
</dbReference>
<protein>
    <submittedName>
        <fullName evidence="3">Thioredoxin family protein</fullName>
    </submittedName>
</protein>
<dbReference type="KEGG" id="vbh:CMV30_01130"/>
<dbReference type="OrthoDB" id="9781543at2"/>
<accession>A0A290Q668</accession>
<gene>
    <name evidence="3" type="ORF">CMV30_01130</name>
</gene>
<name>A0A290Q668_9BACT</name>
<dbReference type="Proteomes" id="UP000217265">
    <property type="component" value="Chromosome"/>
</dbReference>
<evidence type="ECO:0000313" key="4">
    <source>
        <dbReference type="Proteomes" id="UP000217265"/>
    </source>
</evidence>
<sequence>MKNILKSFSTAAVLAALTVTSAFASAEVGQAAPDFSLTDVNGKTHKLSDYRGKTVVLEWVNPECPFVVKQYESSGNMPALQKAAAADGVVWLSINSGKAGAQGDFEPTKVAAWSSKTGAAPAAYFRDSDGTVGKLYGAKTTPHMYVITAEGTLVYNGAIDSIRSTKAEDIAKATNYVTAALASVKAGQPVSKATSEPYGCSVKY</sequence>
<feature type="domain" description="Thioredoxin" evidence="2">
    <location>
        <begin position="26"/>
        <end position="182"/>
    </location>
</feature>
<keyword evidence="1" id="KW-0732">Signal</keyword>
<dbReference type="Gene3D" id="3.40.30.10">
    <property type="entry name" value="Glutaredoxin"/>
    <property type="match status" value="1"/>
</dbReference>
<evidence type="ECO:0000256" key="1">
    <source>
        <dbReference type="SAM" id="SignalP"/>
    </source>
</evidence>
<feature type="signal peptide" evidence="1">
    <location>
        <begin position="1"/>
        <end position="24"/>
    </location>
</feature>
<dbReference type="EMBL" id="CP023344">
    <property type="protein sequence ID" value="ATC62680.1"/>
    <property type="molecule type" value="Genomic_DNA"/>
</dbReference>
<dbReference type="Pfam" id="PF00578">
    <property type="entry name" value="AhpC-TSA"/>
    <property type="match status" value="1"/>
</dbReference>
<dbReference type="PANTHER" id="PTHR43640:SF1">
    <property type="entry name" value="THIOREDOXIN-DEPENDENT PEROXIREDOXIN"/>
    <property type="match status" value="1"/>
</dbReference>
<evidence type="ECO:0000259" key="2">
    <source>
        <dbReference type="PROSITE" id="PS51352"/>
    </source>
</evidence>
<dbReference type="PANTHER" id="PTHR43640">
    <property type="entry name" value="OS07G0260300 PROTEIN"/>
    <property type="match status" value="1"/>
</dbReference>
<dbReference type="GO" id="GO:0016491">
    <property type="term" value="F:oxidoreductase activity"/>
    <property type="evidence" value="ECO:0007669"/>
    <property type="project" value="InterPro"/>
</dbReference>
<feature type="chain" id="PRO_5013058530" evidence="1">
    <location>
        <begin position="25"/>
        <end position="204"/>
    </location>
</feature>
<keyword evidence="4" id="KW-1185">Reference proteome</keyword>
<dbReference type="CDD" id="cd02969">
    <property type="entry name" value="PRX_like1"/>
    <property type="match status" value="1"/>
</dbReference>
<dbReference type="GO" id="GO:0016209">
    <property type="term" value="F:antioxidant activity"/>
    <property type="evidence" value="ECO:0007669"/>
    <property type="project" value="InterPro"/>
</dbReference>
<dbReference type="InterPro" id="IPR013766">
    <property type="entry name" value="Thioredoxin_domain"/>
</dbReference>
<proteinExistence type="predicted"/>